<dbReference type="InterPro" id="IPR050951">
    <property type="entry name" value="Retrovirus_Pol_polyprotein"/>
</dbReference>
<dbReference type="FunFam" id="3.10.10.10:FF:000007">
    <property type="entry name" value="Retrovirus-related Pol polyprotein from transposon 17.6-like Protein"/>
    <property type="match status" value="1"/>
</dbReference>
<dbReference type="PROSITE" id="PS50878">
    <property type="entry name" value="RT_POL"/>
    <property type="match status" value="1"/>
</dbReference>
<dbReference type="InterPro" id="IPR012337">
    <property type="entry name" value="RNaseH-like_sf"/>
</dbReference>
<evidence type="ECO:0000256" key="11">
    <source>
        <dbReference type="SAM" id="MobiDB-lite"/>
    </source>
</evidence>
<dbReference type="InterPro" id="IPR011011">
    <property type="entry name" value="Znf_FYVE_PHD"/>
</dbReference>
<evidence type="ECO:0000256" key="1">
    <source>
        <dbReference type="ARBA" id="ARBA00022670"/>
    </source>
</evidence>
<dbReference type="CDD" id="cd01647">
    <property type="entry name" value="RT_LTR"/>
    <property type="match status" value="1"/>
</dbReference>
<dbReference type="SMART" id="SM00249">
    <property type="entry name" value="PHD"/>
    <property type="match status" value="1"/>
</dbReference>
<dbReference type="Gene3D" id="1.10.340.70">
    <property type="match status" value="1"/>
</dbReference>
<dbReference type="Pfam" id="PF17917">
    <property type="entry name" value="RT_RNaseH"/>
    <property type="match status" value="1"/>
</dbReference>
<dbReference type="PROSITE" id="PS01359">
    <property type="entry name" value="ZF_PHD_1"/>
    <property type="match status" value="1"/>
</dbReference>
<reference evidence="14 15" key="1">
    <citation type="submission" date="2024-01" db="EMBL/GenBank/DDBJ databases">
        <title>The genome of the rayed Mediterranean limpet Patella caerulea (Linnaeus, 1758).</title>
        <authorList>
            <person name="Anh-Thu Weber A."/>
            <person name="Halstead-Nussloch G."/>
        </authorList>
    </citation>
    <scope>NUCLEOTIDE SEQUENCE [LARGE SCALE GENOMIC DNA]</scope>
    <source>
        <strain evidence="14">AATW-2023a</strain>
        <tissue evidence="14">Whole specimen</tissue>
    </source>
</reference>
<sequence>MTFPGFLIGPVTLRIGSFTFTDNVYVAPIADTALLGLNFLRKWKVIIDFLHECLIVGDESIPLVTGLRPSCNTDSTPYTAQVMVPTKTIITARSVTRLPCKMDRTLKEYMIEPIESEQLLIGRTLHSNTDYPTVCLINASDKDIVLKSNNIIGQAYEVGTESILPIPLGDSSPGSPNPNPVGPSNIDNGVLNEDGSPRVPEHLVALYERSIKHLSSGQARQIAELLIEFSDVFAQTEYDLGNFTAIEHAIHTGDARPIKERMRRTPLCFASEEEAHLKKMLKAGVIEPSTSDWASAPVLIRKPDGNVRWCIDYRALNAVTTKDVYPLPIIDECLDTLAGNTWFSKLDANSAYWQIKVKPEDQKKTAFLTKFGLFEFKRMPFGLSNSPSSYSRAANLVLQGLNWNISLAFIDDVLIMGQKFEDHIFNLRTVLARFRQYGLKMKPKKCELFRQEVEFLGRIVSKNGIKMSDKHLAPVRDWPIPKNTKEVEKFLGFANYHRVFLKGYAEKALALYSITGKKPFYWGEEQQEAFENIKTALITTPVLALPNQTDPFVLDTDASNLAVAAELSQVQDGQERVIAYSSFSLTPEQQRYCTTRKELLAVVRFTRQFRHYLLGRPFTVRTDHSSLTWLLKFKRPNGQLARWMEELAQYDMTVKYRPGSKHVNADALSRIPVSGPCPEFALNIRPSDLPCGGCKYCVRAHENWYEYQINVEEAVPLIPPKINGKPPIEIDLNSFKGEWQDKINENLGTTDFDGLLTTCALIVSPNNSQGNPQVWTLTQDDSGIDLSGKLEEEIKQGQKTDSDLAILLNWMINQIEPGEGELFIASPASKSYWINQKLYYLDENQILYRKDLDGHSQLVVPKPLVSELLRLNHDIPLAGHQGIDRTRNRIRTQYYWYGMTQEIKLYVASCKQCNQSKKATRIARYNLVNYHAGAPMERVHLDFLGPLPKSNQGNEYILMMVDQFTKWVECIPLPSQTAEITAQAAVNEFFSRFGVPFHIFTDQGRNFQSDLFISLCDLLKIHRARTTPYRPSSNGQVERYNRTLMNALRCYIGDTQADWDIYLPQLAGALRSSVNRCTGYTPNKLMLGREINMPADLMFGSPTEEQEPLPDPYLKNLKENIVKSHEIARKTLQTKQKRMKKDYDVKIWKKSYDIGDCVYILDTACLKGKNKKLSPYWKGPGVIDKVLTPYLLRVKTRNAQSIMHHDRIKPCRDREIPPWVEHYRNKIMSGDHSTPVRPTRKIYCVCRRPWGKGFGIQCDYCLEWFHGRCVNLTPEEAECIDIYTCPYCDSSQPA</sequence>
<dbReference type="Proteomes" id="UP001347796">
    <property type="component" value="Unassembled WGS sequence"/>
</dbReference>
<evidence type="ECO:0000313" key="14">
    <source>
        <dbReference type="EMBL" id="KAK6181958.1"/>
    </source>
</evidence>
<dbReference type="Gene3D" id="3.30.40.10">
    <property type="entry name" value="Zinc/RING finger domain, C3HC4 (zinc finger)"/>
    <property type="match status" value="1"/>
</dbReference>
<keyword evidence="4" id="KW-0540">Nuclease</keyword>
<evidence type="ECO:0000259" key="12">
    <source>
        <dbReference type="PROSITE" id="PS50878"/>
    </source>
</evidence>
<keyword evidence="3" id="KW-0548">Nucleotidyltransferase</keyword>
<dbReference type="GO" id="GO:0004519">
    <property type="term" value="F:endonuclease activity"/>
    <property type="evidence" value="ECO:0007669"/>
    <property type="project" value="UniProtKB-KW"/>
</dbReference>
<dbReference type="InterPro" id="IPR000477">
    <property type="entry name" value="RT_dom"/>
</dbReference>
<protein>
    <recommendedName>
        <fullName evidence="16">Reverse transcriptase</fullName>
    </recommendedName>
</protein>
<dbReference type="Pfam" id="PF00078">
    <property type="entry name" value="RVT_1"/>
    <property type="match status" value="1"/>
</dbReference>
<dbReference type="GO" id="GO:0015074">
    <property type="term" value="P:DNA integration"/>
    <property type="evidence" value="ECO:0007669"/>
    <property type="project" value="InterPro"/>
</dbReference>
<keyword evidence="15" id="KW-1185">Reference proteome</keyword>
<evidence type="ECO:0000256" key="9">
    <source>
        <dbReference type="ARBA" id="ARBA00022833"/>
    </source>
</evidence>
<dbReference type="InterPro" id="IPR043502">
    <property type="entry name" value="DNA/RNA_pol_sf"/>
</dbReference>
<organism evidence="14 15">
    <name type="scientific">Patella caerulea</name>
    <name type="common">Rayed Mediterranean limpet</name>
    <dbReference type="NCBI Taxonomy" id="87958"/>
    <lineage>
        <taxon>Eukaryota</taxon>
        <taxon>Metazoa</taxon>
        <taxon>Spiralia</taxon>
        <taxon>Lophotrochozoa</taxon>
        <taxon>Mollusca</taxon>
        <taxon>Gastropoda</taxon>
        <taxon>Patellogastropoda</taxon>
        <taxon>Patelloidea</taxon>
        <taxon>Patellidae</taxon>
        <taxon>Patella</taxon>
    </lineage>
</organism>
<dbReference type="GO" id="GO:0006508">
    <property type="term" value="P:proteolysis"/>
    <property type="evidence" value="ECO:0007669"/>
    <property type="project" value="UniProtKB-KW"/>
</dbReference>
<dbReference type="GO" id="GO:0003964">
    <property type="term" value="F:RNA-directed DNA polymerase activity"/>
    <property type="evidence" value="ECO:0007669"/>
    <property type="project" value="UniProtKB-KW"/>
</dbReference>
<keyword evidence="1" id="KW-0645">Protease</keyword>
<dbReference type="SUPFAM" id="SSF53098">
    <property type="entry name" value="Ribonuclease H-like"/>
    <property type="match status" value="1"/>
</dbReference>
<evidence type="ECO:0000256" key="6">
    <source>
        <dbReference type="ARBA" id="ARBA00022759"/>
    </source>
</evidence>
<dbReference type="InterPro" id="IPR019786">
    <property type="entry name" value="Zinc_finger_PHD-type_CS"/>
</dbReference>
<keyword evidence="6" id="KW-0255">Endonuclease</keyword>
<dbReference type="Gene3D" id="3.30.70.270">
    <property type="match status" value="2"/>
</dbReference>
<comment type="caution">
    <text evidence="14">The sequence shown here is derived from an EMBL/GenBank/DDBJ whole genome shotgun (WGS) entry which is preliminary data.</text>
</comment>
<name>A0AAN8JZL0_PATCE</name>
<evidence type="ECO:0000256" key="7">
    <source>
        <dbReference type="ARBA" id="ARBA00022771"/>
    </source>
</evidence>
<dbReference type="CDD" id="cd09274">
    <property type="entry name" value="RNase_HI_RT_Ty3"/>
    <property type="match status" value="1"/>
</dbReference>
<dbReference type="InterPro" id="IPR041588">
    <property type="entry name" value="Integrase_H2C2"/>
</dbReference>
<dbReference type="InterPro" id="IPR019787">
    <property type="entry name" value="Znf_PHD-finger"/>
</dbReference>
<accession>A0AAN8JZL0</accession>
<dbReference type="PANTHER" id="PTHR37984:SF5">
    <property type="entry name" value="PROTEIN NYNRIN-LIKE"/>
    <property type="match status" value="1"/>
</dbReference>
<dbReference type="InterPro" id="IPR043128">
    <property type="entry name" value="Rev_trsase/Diguanyl_cyclase"/>
</dbReference>
<dbReference type="SUPFAM" id="SSF56672">
    <property type="entry name" value="DNA/RNA polymerases"/>
    <property type="match status" value="1"/>
</dbReference>
<evidence type="ECO:0000256" key="3">
    <source>
        <dbReference type="ARBA" id="ARBA00022695"/>
    </source>
</evidence>
<dbReference type="InterPro" id="IPR001584">
    <property type="entry name" value="Integrase_cat-core"/>
</dbReference>
<dbReference type="InterPro" id="IPR001965">
    <property type="entry name" value="Znf_PHD"/>
</dbReference>
<dbReference type="Pfam" id="PF00628">
    <property type="entry name" value="PHD"/>
    <property type="match status" value="1"/>
</dbReference>
<dbReference type="GO" id="GO:0008270">
    <property type="term" value="F:zinc ion binding"/>
    <property type="evidence" value="ECO:0007669"/>
    <property type="project" value="UniProtKB-KW"/>
</dbReference>
<dbReference type="Gene3D" id="3.30.420.10">
    <property type="entry name" value="Ribonuclease H-like superfamily/Ribonuclease H"/>
    <property type="match status" value="1"/>
</dbReference>
<dbReference type="FunFam" id="1.10.340.70:FF:000001">
    <property type="entry name" value="Retrovirus-related Pol polyprotein from transposon gypsy-like Protein"/>
    <property type="match status" value="1"/>
</dbReference>
<evidence type="ECO:0000256" key="4">
    <source>
        <dbReference type="ARBA" id="ARBA00022722"/>
    </source>
</evidence>
<dbReference type="InterPro" id="IPR013083">
    <property type="entry name" value="Znf_RING/FYVE/PHD"/>
</dbReference>
<dbReference type="PROSITE" id="PS50994">
    <property type="entry name" value="INTEGRASE"/>
    <property type="match status" value="1"/>
</dbReference>
<dbReference type="FunFam" id="3.10.20.370:FF:000001">
    <property type="entry name" value="Retrovirus-related Pol polyprotein from transposon 17.6-like protein"/>
    <property type="match status" value="1"/>
</dbReference>
<dbReference type="GO" id="GO:0003676">
    <property type="term" value="F:nucleic acid binding"/>
    <property type="evidence" value="ECO:0007669"/>
    <property type="project" value="InterPro"/>
</dbReference>
<dbReference type="Pfam" id="PF17921">
    <property type="entry name" value="Integrase_H2C2"/>
    <property type="match status" value="1"/>
</dbReference>
<dbReference type="FunFam" id="3.30.420.10:FF:000032">
    <property type="entry name" value="Retrovirus-related Pol polyprotein from transposon 297-like Protein"/>
    <property type="match status" value="1"/>
</dbReference>
<evidence type="ECO:0000256" key="8">
    <source>
        <dbReference type="ARBA" id="ARBA00022801"/>
    </source>
</evidence>
<evidence type="ECO:0000256" key="10">
    <source>
        <dbReference type="ARBA" id="ARBA00022918"/>
    </source>
</evidence>
<dbReference type="Pfam" id="PF00665">
    <property type="entry name" value="rve"/>
    <property type="match status" value="1"/>
</dbReference>
<proteinExistence type="predicted"/>
<dbReference type="InterPro" id="IPR041373">
    <property type="entry name" value="RT_RNaseH"/>
</dbReference>
<dbReference type="Gene3D" id="3.10.20.370">
    <property type="match status" value="1"/>
</dbReference>
<evidence type="ECO:0008006" key="16">
    <source>
        <dbReference type="Google" id="ProtNLM"/>
    </source>
</evidence>
<dbReference type="InterPro" id="IPR036397">
    <property type="entry name" value="RNaseH_sf"/>
</dbReference>
<dbReference type="Gene3D" id="3.10.10.10">
    <property type="entry name" value="HIV Type 1 Reverse Transcriptase, subunit A, domain 1"/>
    <property type="match status" value="1"/>
</dbReference>
<evidence type="ECO:0000256" key="5">
    <source>
        <dbReference type="ARBA" id="ARBA00022723"/>
    </source>
</evidence>
<dbReference type="FunFam" id="3.30.70.270:FF:000020">
    <property type="entry name" value="Transposon Tf2-6 polyprotein-like Protein"/>
    <property type="match status" value="1"/>
</dbReference>
<keyword evidence="8" id="KW-0378">Hydrolase</keyword>
<keyword evidence="2" id="KW-0808">Transferase</keyword>
<dbReference type="PANTHER" id="PTHR37984">
    <property type="entry name" value="PROTEIN CBG26694"/>
    <property type="match status" value="1"/>
</dbReference>
<feature type="domain" description="Reverse transcriptase" evidence="12">
    <location>
        <begin position="281"/>
        <end position="460"/>
    </location>
</feature>
<evidence type="ECO:0000313" key="15">
    <source>
        <dbReference type="Proteomes" id="UP001347796"/>
    </source>
</evidence>
<dbReference type="EMBL" id="JAZGQO010000007">
    <property type="protein sequence ID" value="KAK6181958.1"/>
    <property type="molecule type" value="Genomic_DNA"/>
</dbReference>
<evidence type="ECO:0000256" key="2">
    <source>
        <dbReference type="ARBA" id="ARBA00022679"/>
    </source>
</evidence>
<dbReference type="SUPFAM" id="SSF57903">
    <property type="entry name" value="FYVE/PHD zinc finger"/>
    <property type="match status" value="1"/>
</dbReference>
<keyword evidence="5" id="KW-0479">Metal-binding</keyword>
<keyword evidence="9" id="KW-0862">Zinc</keyword>
<gene>
    <name evidence="14" type="ORF">SNE40_009733</name>
</gene>
<feature type="domain" description="Integrase catalytic" evidence="13">
    <location>
        <begin position="931"/>
        <end position="1090"/>
    </location>
</feature>
<keyword evidence="7" id="KW-0863">Zinc-finger</keyword>
<keyword evidence="10" id="KW-0695">RNA-directed DNA polymerase</keyword>
<dbReference type="GO" id="GO:0008233">
    <property type="term" value="F:peptidase activity"/>
    <property type="evidence" value="ECO:0007669"/>
    <property type="project" value="UniProtKB-KW"/>
</dbReference>
<evidence type="ECO:0000259" key="13">
    <source>
        <dbReference type="PROSITE" id="PS50994"/>
    </source>
</evidence>
<feature type="region of interest" description="Disordered" evidence="11">
    <location>
        <begin position="167"/>
        <end position="194"/>
    </location>
</feature>